<dbReference type="InterPro" id="IPR036388">
    <property type="entry name" value="WH-like_DNA-bd_sf"/>
</dbReference>
<reference evidence="5" key="1">
    <citation type="journal article" date="2020" name="Appl. Environ. Microbiol.">
        <title>Medium-Chain Fatty Acid Synthesis by 'Candidatus Weimeria bifida' gen. nov., sp. nov., and 'Candidatus Pseudoramibacter fermentans' sp. nov.</title>
        <authorList>
            <person name="Scarborough M.J."/>
            <person name="Myers K.S."/>
            <person name="Donohue T.J."/>
            <person name="Noguera D.R."/>
        </authorList>
    </citation>
    <scope>NUCLEOTIDE SEQUENCE</scope>
    <source>
        <strain evidence="5">LCO1.1</strain>
    </source>
</reference>
<keyword evidence="3" id="KW-0159">Chromosome partition</keyword>
<dbReference type="InterPro" id="IPR005234">
    <property type="entry name" value="ScpB_csome_segregation"/>
</dbReference>
<dbReference type="InterPro" id="IPR036390">
    <property type="entry name" value="WH_DNA-bd_sf"/>
</dbReference>
<evidence type="ECO:0000256" key="4">
    <source>
        <dbReference type="ARBA" id="ARBA00023306"/>
    </source>
</evidence>
<dbReference type="Pfam" id="PF04079">
    <property type="entry name" value="SMC_ScpB"/>
    <property type="match status" value="1"/>
</dbReference>
<sequence>MQSNELKKELEGIYFAIGRSLDAKTAAEAFGVTKEEVIKASEELAEEYESADRGIRLVRLEDSFQMCTAREIYGSLIKIAKQPKKAVLTNTLLETLSIVAYRQPVTKAAIAKIRGVNSDHSVNKLVEYDLIEEVGRMDAPGRPILFGTTEEFLRVFGIESLSSLPSLSDEQIAEFKEEAVEEAENETVDV</sequence>
<keyword evidence="4" id="KW-0131">Cell cycle</keyword>
<dbReference type="PANTHER" id="PTHR34298:SF2">
    <property type="entry name" value="SEGREGATION AND CONDENSATION PROTEIN B"/>
    <property type="match status" value="1"/>
</dbReference>
<evidence type="ECO:0000313" key="5">
    <source>
        <dbReference type="EMBL" id="MQN00558.1"/>
    </source>
</evidence>
<keyword evidence="2" id="KW-0132">Cell division</keyword>
<evidence type="ECO:0000256" key="3">
    <source>
        <dbReference type="ARBA" id="ARBA00022829"/>
    </source>
</evidence>
<dbReference type="EMBL" id="VOGC01000002">
    <property type="protein sequence ID" value="MQN00558.1"/>
    <property type="molecule type" value="Genomic_DNA"/>
</dbReference>
<dbReference type="GO" id="GO:0051304">
    <property type="term" value="P:chromosome separation"/>
    <property type="evidence" value="ECO:0007669"/>
    <property type="project" value="InterPro"/>
</dbReference>
<accession>A0A6N7IXX0</accession>
<proteinExistence type="predicted"/>
<dbReference type="AlphaFoldDB" id="A0A6N7IXX0"/>
<dbReference type="GO" id="GO:0051301">
    <property type="term" value="P:cell division"/>
    <property type="evidence" value="ECO:0007669"/>
    <property type="project" value="UniProtKB-KW"/>
</dbReference>
<evidence type="ECO:0000256" key="1">
    <source>
        <dbReference type="ARBA" id="ARBA00022490"/>
    </source>
</evidence>
<evidence type="ECO:0000256" key="2">
    <source>
        <dbReference type="ARBA" id="ARBA00022618"/>
    </source>
</evidence>
<protein>
    <submittedName>
        <fullName evidence="5">SMC-Scp complex subunit ScpB</fullName>
    </submittedName>
</protein>
<evidence type="ECO:0000313" key="6">
    <source>
        <dbReference type="Proteomes" id="UP000460257"/>
    </source>
</evidence>
<dbReference type="Gene3D" id="1.10.10.10">
    <property type="entry name" value="Winged helix-like DNA-binding domain superfamily/Winged helix DNA-binding domain"/>
    <property type="match status" value="2"/>
</dbReference>
<dbReference type="NCBIfam" id="TIGR00281">
    <property type="entry name" value="SMC-Scp complex subunit ScpB"/>
    <property type="match status" value="1"/>
</dbReference>
<keyword evidence="1" id="KW-0963">Cytoplasm</keyword>
<name>A0A6N7IXX0_9FIRM</name>
<dbReference type="PIRSF" id="PIRSF019345">
    <property type="entry name" value="ScpB"/>
    <property type="match status" value="1"/>
</dbReference>
<organism evidence="5 6">
    <name type="scientific">Candidatus Weimeria bifida</name>
    <dbReference type="NCBI Taxonomy" id="2599074"/>
    <lineage>
        <taxon>Bacteria</taxon>
        <taxon>Bacillati</taxon>
        <taxon>Bacillota</taxon>
        <taxon>Clostridia</taxon>
        <taxon>Lachnospirales</taxon>
        <taxon>Lachnospiraceae</taxon>
        <taxon>Candidatus Weimeria</taxon>
    </lineage>
</organism>
<comment type="caution">
    <text evidence="5">The sequence shown here is derived from an EMBL/GenBank/DDBJ whole genome shotgun (WGS) entry which is preliminary data.</text>
</comment>
<gene>
    <name evidence="5" type="primary">scpB</name>
    <name evidence="5" type="ORF">FRC54_00950</name>
</gene>
<dbReference type="Proteomes" id="UP000460257">
    <property type="component" value="Unassembled WGS sequence"/>
</dbReference>
<keyword evidence="6" id="KW-1185">Reference proteome</keyword>
<dbReference type="SUPFAM" id="SSF46785">
    <property type="entry name" value="Winged helix' DNA-binding domain"/>
    <property type="match status" value="2"/>
</dbReference>
<dbReference type="PANTHER" id="PTHR34298">
    <property type="entry name" value="SEGREGATION AND CONDENSATION PROTEIN B"/>
    <property type="match status" value="1"/>
</dbReference>